<dbReference type="EMBL" id="OX458932">
    <property type="protein sequence ID" value="CAI9086543.1"/>
    <property type="molecule type" value="Genomic_DNA"/>
</dbReference>
<reference evidence="1" key="1">
    <citation type="submission" date="2023-03" db="EMBL/GenBank/DDBJ databases">
        <authorList>
            <person name="Cremers G."/>
            <person name="Picone N."/>
        </authorList>
    </citation>
    <scope>NUCLEOTIDE SEQUENCE</scope>
    <source>
        <strain evidence="1">Sample_alias</strain>
    </source>
</reference>
<name>A0ABM9IFP0_9BACT</name>
<sequence length="70" mass="8013">MIFQWHSGRIMTDNKNKIRVSLIQEGMSINFLITTYQSVRINKSGSLEIGRENIQSISCKDFCKSAQGLF</sequence>
<dbReference type="Proteomes" id="UP001161497">
    <property type="component" value="Chromosome"/>
</dbReference>
<proteinExistence type="predicted"/>
<accession>A0ABM9IFP0</accession>
<evidence type="ECO:0000313" key="2">
    <source>
        <dbReference type="Proteomes" id="UP001161497"/>
    </source>
</evidence>
<keyword evidence="2" id="KW-1185">Reference proteome</keyword>
<evidence type="ECO:0000313" key="1">
    <source>
        <dbReference type="EMBL" id="CAI9086543.1"/>
    </source>
</evidence>
<protein>
    <submittedName>
        <fullName evidence="1">Uncharacterized protein</fullName>
    </submittedName>
</protein>
<organism evidence="1 2">
    <name type="scientific">Candidatus Methylacidiphilum fumarolicum</name>
    <dbReference type="NCBI Taxonomy" id="591154"/>
    <lineage>
        <taxon>Bacteria</taxon>
        <taxon>Pseudomonadati</taxon>
        <taxon>Verrucomicrobiota</taxon>
        <taxon>Methylacidiphilae</taxon>
        <taxon>Methylacidiphilales</taxon>
        <taxon>Methylacidiphilaceae</taxon>
        <taxon>Methylacidiphilum (ex Ratnadevi et al. 2023)</taxon>
    </lineage>
</organism>
<gene>
    <name evidence="1" type="ORF">MFUM_2233</name>
</gene>